<accession>A0A9W9ZZ21</accession>
<name>A0A9W9ZZ21_9CNID</name>
<keyword evidence="3" id="KW-1185">Reference proteome</keyword>
<organism evidence="2 3">
    <name type="scientific">Desmophyllum pertusum</name>
    <dbReference type="NCBI Taxonomy" id="174260"/>
    <lineage>
        <taxon>Eukaryota</taxon>
        <taxon>Metazoa</taxon>
        <taxon>Cnidaria</taxon>
        <taxon>Anthozoa</taxon>
        <taxon>Hexacorallia</taxon>
        <taxon>Scleractinia</taxon>
        <taxon>Caryophylliina</taxon>
        <taxon>Caryophylliidae</taxon>
        <taxon>Desmophyllum</taxon>
    </lineage>
</organism>
<feature type="compositionally biased region" description="Low complexity" evidence="1">
    <location>
        <begin position="990"/>
        <end position="1000"/>
    </location>
</feature>
<dbReference type="Proteomes" id="UP001163046">
    <property type="component" value="Unassembled WGS sequence"/>
</dbReference>
<feature type="compositionally biased region" description="Polar residues" evidence="1">
    <location>
        <begin position="618"/>
        <end position="628"/>
    </location>
</feature>
<proteinExistence type="predicted"/>
<feature type="region of interest" description="Disordered" evidence="1">
    <location>
        <begin position="913"/>
        <end position="947"/>
    </location>
</feature>
<feature type="region of interest" description="Disordered" evidence="1">
    <location>
        <begin position="604"/>
        <end position="654"/>
    </location>
</feature>
<feature type="compositionally biased region" description="Acidic residues" evidence="1">
    <location>
        <begin position="751"/>
        <end position="760"/>
    </location>
</feature>
<evidence type="ECO:0000313" key="3">
    <source>
        <dbReference type="Proteomes" id="UP001163046"/>
    </source>
</evidence>
<feature type="compositionally biased region" description="Acidic residues" evidence="1">
    <location>
        <begin position="782"/>
        <end position="792"/>
    </location>
</feature>
<reference evidence="2" key="1">
    <citation type="submission" date="2023-01" db="EMBL/GenBank/DDBJ databases">
        <title>Genome assembly of the deep-sea coral Lophelia pertusa.</title>
        <authorList>
            <person name="Herrera S."/>
            <person name="Cordes E."/>
        </authorList>
    </citation>
    <scope>NUCLEOTIDE SEQUENCE</scope>
    <source>
        <strain evidence="2">USNM1676648</strain>
        <tissue evidence="2">Polyp</tissue>
    </source>
</reference>
<comment type="caution">
    <text evidence="2">The sequence shown here is derived from an EMBL/GenBank/DDBJ whole genome shotgun (WGS) entry which is preliminary data.</text>
</comment>
<gene>
    <name evidence="2" type="ORF">OS493_029608</name>
</gene>
<dbReference type="OrthoDB" id="79562at2759"/>
<protein>
    <submittedName>
        <fullName evidence="2">Uncharacterized protein</fullName>
    </submittedName>
</protein>
<feature type="compositionally biased region" description="Basic residues" evidence="1">
    <location>
        <begin position="927"/>
        <end position="940"/>
    </location>
</feature>
<feature type="region of interest" description="Disordered" evidence="1">
    <location>
        <begin position="984"/>
        <end position="1011"/>
    </location>
</feature>
<dbReference type="EMBL" id="MU825426">
    <property type="protein sequence ID" value="KAJ7389708.1"/>
    <property type="molecule type" value="Genomic_DNA"/>
</dbReference>
<evidence type="ECO:0000256" key="1">
    <source>
        <dbReference type="SAM" id="MobiDB-lite"/>
    </source>
</evidence>
<sequence length="1167" mass="128194">MADQTKRAREEHDSITAKTQELLARFSSTVFAFDTSGDTRYVRCDFPQCRQHAEALQGKRCWLLNTVKNVKVLERHVAKEVHHYMKERDSGTDDQVTNPHYVESEGFLEKQSLPEGTRKVLAVFNLKDPQSQFGDWISLFLKAAFMAEGTQQNGCVVVTQTFVSRHELMECIAKLEFLNSHWPTVEVVAVLSCHSSCQGQVFSCTPSAIGKQCEFEEFCSLHDFVMACQSVLKDVLMATHISSCFTLKLDCFSCKLFFQDWPVDAGWLKTKLHSILCGSTKEVYETGSQVADLHLMLSTMLPIMQTSTCGTRLRDAVNRACSEAFPDLAREMGLGFLGCDNVDERLLTEETEDQVTPPGLVMSSMRVVFLVQDEFPGTPSQEPDNSKHSGSYIALADAIVANLHMRKASDVKFEYVVLQMQQSESRFLQESLKKHLGLLPCDTFKVLFIAIGPMFSRPNLELVKLIKEWNGLRTDGICYGIHFQHITAMQAYVIKNRLKEIQGTAVSGNSVGKSSPGRHLAVTGLVENDNRHCPASFPVLLYMIHLAVGENGNRLAGKGIPSAVYSKKPVSHGVSSWTLEEVYMETCHVLSGLSTKSGLHLLSPASSSSTSASFPNGAHSTPASNPVRSSSTSTSFPNGAHATSNERKVEHAGLSTCAVQPTGPSDVADPFSNITSPAKACATPKDENALESSHGKGNGNNDAFGIDEESDRVMCYEKPSSTISSSSAISPVREDASLSEENRSSMKLGDVEDGLNEDPDSVTYQEKPCSGISPTPDASLQGEEDSLDDEPDGVTTHEKSSAAISPYGEDAISPQEEGRAIKLADDEDHLDEAADGVMCHEKPCSAIYPAGDDANLAEKEGSIMNLINGEDGLDEKPGHVSCQENSFSTTSAAVLVDGEDGELHNVTCHAKQSSTLETGVTDARLPREKKKRKTKKKSKKNKETITTSDVTSSCTLQNGATINLPFQTWIQNFTTYCKKQNEIEQKQTESDMSSSHDSNSQEAPNNHMRKQGFPEDYMSGNLESDETCPGVQSAMETACVETNMSEFTCEDASGLEHIRTSDHEENEFEYDFLNSAEAVPYGNVFEMMEDKGKEIDENVIESRENKDMEIDIDDSCARKRSLSIDNSGDVEQSSVEKMKDESKAKCLKRTETEGSFDSNWIKATTCH</sequence>
<feature type="compositionally biased region" description="Low complexity" evidence="1">
    <location>
        <begin position="720"/>
        <end position="730"/>
    </location>
</feature>
<evidence type="ECO:0000313" key="2">
    <source>
        <dbReference type="EMBL" id="KAJ7389708.1"/>
    </source>
</evidence>
<dbReference type="AlphaFoldDB" id="A0A9W9ZZ21"/>
<feature type="region of interest" description="Disordered" evidence="1">
    <location>
        <begin position="678"/>
        <end position="815"/>
    </location>
</feature>
<feature type="compositionally biased region" description="Basic and acidic residues" evidence="1">
    <location>
        <begin position="732"/>
        <end position="744"/>
    </location>
</feature>
<feature type="compositionally biased region" description="Low complexity" evidence="1">
    <location>
        <begin position="604"/>
        <end position="613"/>
    </location>
</feature>